<evidence type="ECO:0000313" key="14">
    <source>
        <dbReference type="EMBL" id="WBW50612.1"/>
    </source>
</evidence>
<sequence>MNYKDLNDRQSEALYATEGPVLILAGAGSGKTKVVTEKIAYLIDQKDVYPSSILAITFTNKAAKEMLSRVENLTDNAAAMWIGTFHAICLRILRVNIERLGYQKNFTIYDTGDQNTLVSDCIKELNLSKDLYKSRGILAVISALKNDSVTSDEYINANYGDFFKRNVGEIYALYQKKLKANNALDFDDLILETVKLLKDNEDVCRFYRMKFKYIFVDEYQDTNAAQYALVKLLAGEHPNLTVVGDNDQSIYAWRGADIRNILNFEKDYSDAKVILLEQNYRSTRPILSIANEVIAHNKDRKDKNLWTDKEGGKAVSYRIFSHNNDEEAGVIQKIIHLNYKGKSYEDMAILYRTNAQSRGFEEALIRERIPYRIVGGLKFYDRKEVKDVLAYLKFLQNTDDNVALNRVINVPKRGIGVGTMEQLAAYADDHGMSIYEVIRGLADNDDLHLRSEKKLIDFKKLIEMLRPHIEDMMLSDFIEKVLYETGYVEELKRENTVEARTRIENVQELISTAIDSERRDPDITLEDFLSGVSLLSDVDKSSEQKGVNLMTVHAAKGLEFPVVFVVGLEERLFPSGRAIDEDEDVEEERRLCYVALTRAEEELYLSSATTRTMYGRTAPAIASRFIKEMGEDLEVIDDTLNHMENDYTKRRHLVEVQDFTEYKKTIAAKPVPTDSTVTDVNVGDKIIHKKWKEGMVVSKVAKGTDTEIVVSFDGKGLKRLMLSIAPIKVVKK</sequence>
<keyword evidence="15" id="KW-1185">Reference proteome</keyword>
<evidence type="ECO:0000256" key="6">
    <source>
        <dbReference type="ARBA" id="ARBA00023125"/>
    </source>
</evidence>
<keyword evidence="4 11" id="KW-0347">Helicase</keyword>
<gene>
    <name evidence="14" type="ORF">O6R05_03435</name>
</gene>
<evidence type="ECO:0000256" key="4">
    <source>
        <dbReference type="ARBA" id="ARBA00022806"/>
    </source>
</evidence>
<accession>A0ABY7QV09</accession>
<keyword evidence="2 11" id="KW-0547">Nucleotide-binding</keyword>
<name>A0ABY7QV09_9FIRM</name>
<evidence type="ECO:0000256" key="11">
    <source>
        <dbReference type="PROSITE-ProRule" id="PRU00560"/>
    </source>
</evidence>
<evidence type="ECO:0000259" key="13">
    <source>
        <dbReference type="PROSITE" id="PS51217"/>
    </source>
</evidence>
<dbReference type="Gene3D" id="3.40.50.300">
    <property type="entry name" value="P-loop containing nucleotide triphosphate hydrolases"/>
    <property type="match status" value="2"/>
</dbReference>
<dbReference type="PANTHER" id="PTHR11070:SF2">
    <property type="entry name" value="ATP-DEPENDENT DNA HELICASE SRS2"/>
    <property type="match status" value="1"/>
</dbReference>
<dbReference type="EC" id="5.6.2.4" evidence="9"/>
<evidence type="ECO:0000256" key="7">
    <source>
        <dbReference type="ARBA" id="ARBA00023235"/>
    </source>
</evidence>
<evidence type="ECO:0000256" key="1">
    <source>
        <dbReference type="ARBA" id="ARBA00009922"/>
    </source>
</evidence>
<feature type="domain" description="UvrD-like helicase C-terminal" evidence="13">
    <location>
        <begin position="284"/>
        <end position="557"/>
    </location>
</feature>
<evidence type="ECO:0000256" key="5">
    <source>
        <dbReference type="ARBA" id="ARBA00022840"/>
    </source>
</evidence>
<dbReference type="Pfam" id="PF00580">
    <property type="entry name" value="UvrD-helicase"/>
    <property type="match status" value="1"/>
</dbReference>
<keyword evidence="3 11" id="KW-0378">Hydrolase</keyword>
<evidence type="ECO:0000256" key="9">
    <source>
        <dbReference type="ARBA" id="ARBA00034808"/>
    </source>
</evidence>
<dbReference type="InterPro" id="IPR014016">
    <property type="entry name" value="UvrD-like_ATP-bd"/>
</dbReference>
<keyword evidence="7" id="KW-0413">Isomerase</keyword>
<dbReference type="InterPro" id="IPR014017">
    <property type="entry name" value="DNA_helicase_UvrD-like_C"/>
</dbReference>
<feature type="binding site" evidence="11">
    <location>
        <begin position="25"/>
        <end position="32"/>
    </location>
    <ligand>
        <name>ATP</name>
        <dbReference type="ChEBI" id="CHEBI:30616"/>
    </ligand>
</feature>
<proteinExistence type="inferred from homology"/>
<dbReference type="Gene3D" id="1.10.10.160">
    <property type="match status" value="1"/>
</dbReference>
<feature type="domain" description="UvrD-like helicase ATP-binding" evidence="12">
    <location>
        <begin position="4"/>
        <end position="283"/>
    </location>
</feature>
<dbReference type="PANTHER" id="PTHR11070">
    <property type="entry name" value="UVRD / RECB / PCRA DNA HELICASE FAMILY MEMBER"/>
    <property type="match status" value="1"/>
</dbReference>
<comment type="catalytic activity">
    <reaction evidence="10">
        <text>ATP + H2O = ADP + phosphate + H(+)</text>
        <dbReference type="Rhea" id="RHEA:13065"/>
        <dbReference type="ChEBI" id="CHEBI:15377"/>
        <dbReference type="ChEBI" id="CHEBI:15378"/>
        <dbReference type="ChEBI" id="CHEBI:30616"/>
        <dbReference type="ChEBI" id="CHEBI:43474"/>
        <dbReference type="ChEBI" id="CHEBI:456216"/>
        <dbReference type="EC" id="5.6.2.4"/>
    </reaction>
</comment>
<evidence type="ECO:0000313" key="15">
    <source>
        <dbReference type="Proteomes" id="UP001210339"/>
    </source>
</evidence>
<reference evidence="14 15" key="1">
    <citation type="submission" date="2023-01" db="EMBL/GenBank/DDBJ databases">
        <authorList>
            <person name="Lee S.H."/>
            <person name="Jung H.S."/>
            <person name="Yun J.U."/>
        </authorList>
    </citation>
    <scope>NUCLEOTIDE SEQUENCE [LARGE SCALE GENOMIC DNA]</scope>
    <source>
        <strain evidence="14 15">CBA3646</strain>
    </source>
</reference>
<evidence type="ECO:0000256" key="2">
    <source>
        <dbReference type="ARBA" id="ARBA00022741"/>
    </source>
</evidence>
<keyword evidence="5 11" id="KW-0067">ATP-binding</keyword>
<dbReference type="Proteomes" id="UP001210339">
    <property type="component" value="Chromosome"/>
</dbReference>
<comment type="similarity">
    <text evidence="1">Belongs to the helicase family. UvrD subfamily.</text>
</comment>
<dbReference type="Pfam" id="PF21196">
    <property type="entry name" value="PcrA_UvrD_tudor"/>
    <property type="match status" value="1"/>
</dbReference>
<dbReference type="RefSeq" id="WP_271192137.1">
    <property type="nucleotide sequence ID" value="NZ_CP115667.1"/>
</dbReference>
<dbReference type="Gene3D" id="1.10.486.10">
    <property type="entry name" value="PCRA, domain 4"/>
    <property type="match status" value="1"/>
</dbReference>
<dbReference type="Pfam" id="PF13361">
    <property type="entry name" value="UvrD_C"/>
    <property type="match status" value="1"/>
</dbReference>
<keyword evidence="6" id="KW-0238">DNA-binding</keyword>
<evidence type="ECO:0000256" key="3">
    <source>
        <dbReference type="ARBA" id="ARBA00022801"/>
    </source>
</evidence>
<organism evidence="14 15">
    <name type="scientific">Peptoniphilus equinus</name>
    <dbReference type="NCBI Taxonomy" id="3016343"/>
    <lineage>
        <taxon>Bacteria</taxon>
        <taxon>Bacillati</taxon>
        <taxon>Bacillota</taxon>
        <taxon>Tissierellia</taxon>
        <taxon>Tissierellales</taxon>
        <taxon>Peptoniphilaceae</taxon>
        <taxon>Peptoniphilus</taxon>
    </lineage>
</organism>
<dbReference type="InterPro" id="IPR000212">
    <property type="entry name" value="DNA_helicase_UvrD/REP"/>
</dbReference>
<dbReference type="InterPro" id="IPR027417">
    <property type="entry name" value="P-loop_NTPase"/>
</dbReference>
<dbReference type="SUPFAM" id="SSF52540">
    <property type="entry name" value="P-loop containing nucleoside triphosphate hydrolases"/>
    <property type="match status" value="1"/>
</dbReference>
<dbReference type="PROSITE" id="PS51217">
    <property type="entry name" value="UVRD_HELICASE_CTER"/>
    <property type="match status" value="1"/>
</dbReference>
<comment type="catalytic activity">
    <reaction evidence="8">
        <text>Couples ATP hydrolysis with the unwinding of duplex DNA by translocating in the 3'-5' direction.</text>
        <dbReference type="EC" id="5.6.2.4"/>
    </reaction>
</comment>
<dbReference type="EMBL" id="CP115667">
    <property type="protein sequence ID" value="WBW50612.1"/>
    <property type="molecule type" value="Genomic_DNA"/>
</dbReference>
<evidence type="ECO:0000256" key="8">
    <source>
        <dbReference type="ARBA" id="ARBA00034617"/>
    </source>
</evidence>
<evidence type="ECO:0000259" key="12">
    <source>
        <dbReference type="PROSITE" id="PS51198"/>
    </source>
</evidence>
<dbReference type="InterPro" id="IPR013986">
    <property type="entry name" value="DExx_box_DNA_helicase_dom_sf"/>
</dbReference>
<protein>
    <recommendedName>
        <fullName evidence="9">DNA 3'-5' helicase</fullName>
        <ecNumber evidence="9">5.6.2.4</ecNumber>
    </recommendedName>
</protein>
<dbReference type="CDD" id="cd17932">
    <property type="entry name" value="DEXQc_UvrD"/>
    <property type="match status" value="1"/>
</dbReference>
<evidence type="ECO:0000256" key="10">
    <source>
        <dbReference type="ARBA" id="ARBA00048988"/>
    </source>
</evidence>
<dbReference type="PROSITE" id="PS51198">
    <property type="entry name" value="UVRD_HELICASE_ATP_BIND"/>
    <property type="match status" value="1"/>
</dbReference>